<dbReference type="PANTHER" id="PTHR46300">
    <property type="entry name" value="P450, PUTATIVE (EUROFUNG)-RELATED-RELATED"/>
    <property type="match status" value="1"/>
</dbReference>
<comment type="similarity">
    <text evidence="3 10">Belongs to the cytochrome P450 family.</text>
</comment>
<dbReference type="InterPro" id="IPR002401">
    <property type="entry name" value="Cyt_P450_E_grp-I"/>
</dbReference>
<dbReference type="Proteomes" id="UP001150266">
    <property type="component" value="Unassembled WGS sequence"/>
</dbReference>
<dbReference type="PANTHER" id="PTHR46300:SF7">
    <property type="entry name" value="P450, PUTATIVE (EUROFUNG)-RELATED"/>
    <property type="match status" value="1"/>
</dbReference>
<protein>
    <submittedName>
        <fullName evidence="12">Cytochrome P450</fullName>
    </submittedName>
</protein>
<evidence type="ECO:0000256" key="10">
    <source>
        <dbReference type="RuleBase" id="RU000461"/>
    </source>
</evidence>
<evidence type="ECO:0000256" key="4">
    <source>
        <dbReference type="ARBA" id="ARBA00022617"/>
    </source>
</evidence>
<keyword evidence="11" id="KW-0472">Membrane</keyword>
<keyword evidence="8 10" id="KW-0503">Monooxygenase</keyword>
<dbReference type="EMBL" id="JAOTPV010000033">
    <property type="protein sequence ID" value="KAJ4469249.1"/>
    <property type="molecule type" value="Genomic_DNA"/>
</dbReference>
<comment type="cofactor">
    <cofactor evidence="1 9">
        <name>heme</name>
        <dbReference type="ChEBI" id="CHEBI:30413"/>
    </cofactor>
</comment>
<keyword evidence="11" id="KW-1133">Transmembrane helix</keyword>
<dbReference type="GO" id="GO:0004497">
    <property type="term" value="F:monooxygenase activity"/>
    <property type="evidence" value="ECO:0007669"/>
    <property type="project" value="UniProtKB-KW"/>
</dbReference>
<evidence type="ECO:0000256" key="5">
    <source>
        <dbReference type="ARBA" id="ARBA00022723"/>
    </source>
</evidence>
<proteinExistence type="inferred from homology"/>
<evidence type="ECO:0000256" key="7">
    <source>
        <dbReference type="ARBA" id="ARBA00023004"/>
    </source>
</evidence>
<keyword evidence="6 10" id="KW-0560">Oxidoreductase</keyword>
<accession>A0A9W8ZWZ7</accession>
<dbReference type="Gene3D" id="1.10.630.10">
    <property type="entry name" value="Cytochrome P450"/>
    <property type="match status" value="1"/>
</dbReference>
<evidence type="ECO:0000313" key="13">
    <source>
        <dbReference type="Proteomes" id="UP001150266"/>
    </source>
</evidence>
<evidence type="ECO:0000256" key="6">
    <source>
        <dbReference type="ARBA" id="ARBA00023002"/>
    </source>
</evidence>
<evidence type="ECO:0000256" key="1">
    <source>
        <dbReference type="ARBA" id="ARBA00001971"/>
    </source>
</evidence>
<comment type="caution">
    <text evidence="12">The sequence shown here is derived from an EMBL/GenBank/DDBJ whole genome shotgun (WGS) entry which is preliminary data.</text>
</comment>
<keyword evidence="7 9" id="KW-0408">Iron</keyword>
<dbReference type="InterPro" id="IPR001128">
    <property type="entry name" value="Cyt_P450"/>
</dbReference>
<name>A0A9W8ZWZ7_9AGAR</name>
<evidence type="ECO:0000256" key="11">
    <source>
        <dbReference type="SAM" id="Phobius"/>
    </source>
</evidence>
<sequence>MATLDFLTSSNSSTFSILIALLAVTGGYLLHQRRRLPLPPGPKRLPIVGNALDYPTETPWVKYAEWSRDYGSDVVYAKIFNTSMVILNSEQAINDLFVKRSAIYSDRPRHIMVNELMGWSRNLHSMTYGDEWRAGRRLFHQEFNPGASKRFRPHMLAASRELLVRLLKDSDDFVEHIRHLSGSVSMDIAYGMKAQEKDDPFIACSERAVAGVVRAFVPGAFLVDMIPILKYVPEWVPGAGFQRLARQWKKETDDTFDLPWAAAKQRIALGSFTSSFTSFSLDQLTEKNASPEAKAKEEVVVKNTAASMFLVGSDTNIAPLQSVFLGVLSNPEALQKAQQELDRVLGAGTLPDFSHQEDLPYVTALVKEVLRWHDPAPISLTHRVTEEDVYKGYRIPKGSYVVSNLWALMHDPEVYTDPMDFKPERFLRPDGTLNPDIRDPRDVIFGIGRRYCPGRYAAYDFAWIAIASLLTVFNVKRSLNENGVPIEPTYEYTSTVISVPLPFKCAIKPRSAEAEKLIMSMEGL</sequence>
<dbReference type="GO" id="GO:0005506">
    <property type="term" value="F:iron ion binding"/>
    <property type="evidence" value="ECO:0007669"/>
    <property type="project" value="InterPro"/>
</dbReference>
<keyword evidence="11" id="KW-0812">Transmembrane</keyword>
<keyword evidence="4 9" id="KW-0349">Heme</keyword>
<evidence type="ECO:0000256" key="2">
    <source>
        <dbReference type="ARBA" id="ARBA00005179"/>
    </source>
</evidence>
<evidence type="ECO:0000256" key="3">
    <source>
        <dbReference type="ARBA" id="ARBA00010617"/>
    </source>
</evidence>
<keyword evidence="13" id="KW-1185">Reference proteome</keyword>
<gene>
    <name evidence="12" type="ORF">J3R30DRAFT_3552268</name>
</gene>
<dbReference type="PRINTS" id="PR00463">
    <property type="entry name" value="EP450I"/>
</dbReference>
<dbReference type="CDD" id="cd11065">
    <property type="entry name" value="CYP64-like"/>
    <property type="match status" value="1"/>
</dbReference>
<comment type="pathway">
    <text evidence="2">Secondary metabolite biosynthesis.</text>
</comment>
<dbReference type="InterPro" id="IPR050364">
    <property type="entry name" value="Cytochrome_P450_fung"/>
</dbReference>
<feature type="transmembrane region" description="Helical" evidence="11">
    <location>
        <begin position="12"/>
        <end position="30"/>
    </location>
</feature>
<dbReference type="InterPro" id="IPR017972">
    <property type="entry name" value="Cyt_P450_CS"/>
</dbReference>
<keyword evidence="5 9" id="KW-0479">Metal-binding</keyword>
<feature type="binding site" description="axial binding residue" evidence="9">
    <location>
        <position position="452"/>
    </location>
    <ligand>
        <name>heme</name>
        <dbReference type="ChEBI" id="CHEBI:30413"/>
    </ligand>
    <ligandPart>
        <name>Fe</name>
        <dbReference type="ChEBI" id="CHEBI:18248"/>
    </ligandPart>
</feature>
<organism evidence="12 13">
    <name type="scientific">Lentinula aciculospora</name>
    <dbReference type="NCBI Taxonomy" id="153920"/>
    <lineage>
        <taxon>Eukaryota</taxon>
        <taxon>Fungi</taxon>
        <taxon>Dikarya</taxon>
        <taxon>Basidiomycota</taxon>
        <taxon>Agaricomycotina</taxon>
        <taxon>Agaricomycetes</taxon>
        <taxon>Agaricomycetidae</taxon>
        <taxon>Agaricales</taxon>
        <taxon>Marasmiineae</taxon>
        <taxon>Omphalotaceae</taxon>
        <taxon>Lentinula</taxon>
    </lineage>
</organism>
<dbReference type="AlphaFoldDB" id="A0A9W8ZWZ7"/>
<dbReference type="GO" id="GO:0016705">
    <property type="term" value="F:oxidoreductase activity, acting on paired donors, with incorporation or reduction of molecular oxygen"/>
    <property type="evidence" value="ECO:0007669"/>
    <property type="project" value="InterPro"/>
</dbReference>
<dbReference type="Pfam" id="PF00067">
    <property type="entry name" value="p450"/>
    <property type="match status" value="1"/>
</dbReference>
<dbReference type="OrthoDB" id="2789670at2759"/>
<evidence type="ECO:0000313" key="12">
    <source>
        <dbReference type="EMBL" id="KAJ4469249.1"/>
    </source>
</evidence>
<evidence type="ECO:0000256" key="9">
    <source>
        <dbReference type="PIRSR" id="PIRSR602401-1"/>
    </source>
</evidence>
<dbReference type="GO" id="GO:0020037">
    <property type="term" value="F:heme binding"/>
    <property type="evidence" value="ECO:0007669"/>
    <property type="project" value="InterPro"/>
</dbReference>
<dbReference type="SUPFAM" id="SSF48264">
    <property type="entry name" value="Cytochrome P450"/>
    <property type="match status" value="1"/>
</dbReference>
<dbReference type="PROSITE" id="PS00086">
    <property type="entry name" value="CYTOCHROME_P450"/>
    <property type="match status" value="1"/>
</dbReference>
<evidence type="ECO:0000256" key="8">
    <source>
        <dbReference type="ARBA" id="ARBA00023033"/>
    </source>
</evidence>
<reference evidence="12" key="1">
    <citation type="submission" date="2022-08" db="EMBL/GenBank/DDBJ databases">
        <title>A Global Phylogenomic Analysis of the Shiitake Genus Lentinula.</title>
        <authorList>
            <consortium name="DOE Joint Genome Institute"/>
            <person name="Sierra-Patev S."/>
            <person name="Min B."/>
            <person name="Naranjo-Ortiz M."/>
            <person name="Looney B."/>
            <person name="Konkel Z."/>
            <person name="Slot J.C."/>
            <person name="Sakamoto Y."/>
            <person name="Steenwyk J.L."/>
            <person name="Rokas A."/>
            <person name="Carro J."/>
            <person name="Camarero S."/>
            <person name="Ferreira P."/>
            <person name="Molpeceres G."/>
            <person name="Ruiz-Duenas F.J."/>
            <person name="Serrano A."/>
            <person name="Henrissat B."/>
            <person name="Drula E."/>
            <person name="Hughes K.W."/>
            <person name="Mata J.L."/>
            <person name="Ishikawa N.K."/>
            <person name="Vargas-Isla R."/>
            <person name="Ushijima S."/>
            <person name="Smith C.A."/>
            <person name="Ahrendt S."/>
            <person name="Andreopoulos W."/>
            <person name="He G."/>
            <person name="Labutti K."/>
            <person name="Lipzen A."/>
            <person name="Ng V."/>
            <person name="Riley R."/>
            <person name="Sandor L."/>
            <person name="Barry K."/>
            <person name="Martinez A.T."/>
            <person name="Xiao Y."/>
            <person name="Gibbons J.G."/>
            <person name="Terashima K."/>
            <person name="Grigoriev I.V."/>
            <person name="Hibbett D.S."/>
        </authorList>
    </citation>
    <scope>NUCLEOTIDE SEQUENCE</scope>
    <source>
        <strain evidence="12">JLM2183</strain>
    </source>
</reference>
<dbReference type="InterPro" id="IPR036396">
    <property type="entry name" value="Cyt_P450_sf"/>
</dbReference>